<evidence type="ECO:0000313" key="3">
    <source>
        <dbReference type="EMBL" id="CAB4170353.1"/>
    </source>
</evidence>
<reference evidence="2" key="1">
    <citation type="submission" date="2020-04" db="EMBL/GenBank/DDBJ databases">
        <authorList>
            <person name="Chiriac C."/>
            <person name="Salcher M."/>
            <person name="Ghai R."/>
            <person name="Kavagutti S V."/>
        </authorList>
    </citation>
    <scope>NUCLEOTIDE SEQUENCE</scope>
</reference>
<name>A0A6J5MH72_9CAUD</name>
<dbReference type="EMBL" id="LR797275">
    <property type="protein sequence ID" value="CAB4199015.1"/>
    <property type="molecule type" value="Genomic_DNA"/>
</dbReference>
<dbReference type="EMBL" id="LR797095">
    <property type="protein sequence ID" value="CAB4186427.1"/>
    <property type="molecule type" value="Genomic_DNA"/>
</dbReference>
<protein>
    <submittedName>
        <fullName evidence="2">Uncharacterized protein</fullName>
    </submittedName>
</protein>
<dbReference type="EMBL" id="LR796449">
    <property type="protein sequence ID" value="CAB4145501.1"/>
    <property type="molecule type" value="Genomic_DNA"/>
</dbReference>
<evidence type="ECO:0000313" key="5">
    <source>
        <dbReference type="EMBL" id="CAB4183084.1"/>
    </source>
</evidence>
<feature type="compositionally biased region" description="Polar residues" evidence="1">
    <location>
        <begin position="18"/>
        <end position="30"/>
    </location>
</feature>
<evidence type="ECO:0000313" key="6">
    <source>
        <dbReference type="EMBL" id="CAB4186427.1"/>
    </source>
</evidence>
<feature type="compositionally biased region" description="Basic residues" evidence="1">
    <location>
        <begin position="1"/>
        <end position="17"/>
    </location>
</feature>
<evidence type="ECO:0000313" key="2">
    <source>
        <dbReference type="EMBL" id="CAB4145501.1"/>
    </source>
</evidence>
<dbReference type="EMBL" id="LR797028">
    <property type="protein sequence ID" value="CAB4183084.1"/>
    <property type="molecule type" value="Genomic_DNA"/>
</dbReference>
<dbReference type="EMBL" id="LR796949">
    <property type="protein sequence ID" value="CAB4177253.1"/>
    <property type="molecule type" value="Genomic_DNA"/>
</dbReference>
<evidence type="ECO:0000313" key="8">
    <source>
        <dbReference type="EMBL" id="CAB4212336.1"/>
    </source>
</evidence>
<sequence>MRRQLSRMKPKPQHKGNKMTNTNQSTTQPTEQEKELQAISNAAYDKAIDSGCSEEEAEAISNKAYDNAEEIQKNTPPFYHFVLYTGTKRPQNKHYPNQEYNIKTLEYQSARFNTLREAEDGYTAWLEKSNAFLTKDWFPIFYFVENGEGTQCV</sequence>
<dbReference type="EMBL" id="LR797387">
    <property type="protein sequence ID" value="CAB4212336.1"/>
    <property type="molecule type" value="Genomic_DNA"/>
</dbReference>
<organism evidence="2">
    <name type="scientific">uncultured Caudovirales phage</name>
    <dbReference type="NCBI Taxonomy" id="2100421"/>
    <lineage>
        <taxon>Viruses</taxon>
        <taxon>Duplodnaviria</taxon>
        <taxon>Heunggongvirae</taxon>
        <taxon>Uroviricota</taxon>
        <taxon>Caudoviricetes</taxon>
        <taxon>Peduoviridae</taxon>
        <taxon>Maltschvirus</taxon>
        <taxon>Maltschvirus maltsch</taxon>
    </lineage>
</organism>
<evidence type="ECO:0000313" key="4">
    <source>
        <dbReference type="EMBL" id="CAB4177253.1"/>
    </source>
</evidence>
<accession>A0A6J5MH72</accession>
<proteinExistence type="predicted"/>
<evidence type="ECO:0000313" key="7">
    <source>
        <dbReference type="EMBL" id="CAB4199015.1"/>
    </source>
</evidence>
<feature type="region of interest" description="Disordered" evidence="1">
    <location>
        <begin position="1"/>
        <end position="36"/>
    </location>
</feature>
<evidence type="ECO:0000256" key="1">
    <source>
        <dbReference type="SAM" id="MobiDB-lite"/>
    </source>
</evidence>
<dbReference type="EMBL" id="LR796856">
    <property type="protein sequence ID" value="CAB4170353.1"/>
    <property type="molecule type" value="Genomic_DNA"/>
</dbReference>
<gene>
    <name evidence="5" type="ORF">UFOVP1088_37</name>
    <name evidence="6" type="ORF">UFOVP1149_26</name>
    <name evidence="7" type="ORF">UFOVP1330_13</name>
    <name evidence="8" type="ORF">UFOVP1441_7</name>
    <name evidence="2" type="ORF">UFOVP486_14</name>
    <name evidence="3" type="ORF">UFOVP911_46</name>
    <name evidence="4" type="ORF">UFOVP997_6</name>
</gene>